<dbReference type="GO" id="GO:0055087">
    <property type="term" value="C:Ski complex"/>
    <property type="evidence" value="ECO:0007669"/>
    <property type="project" value="InterPro"/>
</dbReference>
<accession>A0A8X6J9H1</accession>
<dbReference type="SUPFAM" id="SSF48452">
    <property type="entry name" value="TPR-like"/>
    <property type="match status" value="8"/>
</dbReference>
<dbReference type="Pfam" id="PF13181">
    <property type="entry name" value="TPR_8"/>
    <property type="match status" value="1"/>
</dbReference>
<keyword evidence="2 3" id="KW-0802">TPR repeat</keyword>
<sequence length="1503" mass="169404">MDVKEIKSMLKQARESIKEKDYKTALKHCKAVLKLDKSNYNAWVFVGAAAQEIDQPDQSEAAFKRAIEISPDQPLAWQGLCSFYEKHESKENDLQLPSVYTKLLEFFPFDKDKQLEIYDKLIALLRKENEKEKLFKVLKSKLEMMKNEKLDIYPFQKEIFKELSGQTKLSEDEKQMLTETLQALVAHETFSNDDCKRIFTACIDILFKAGNENYALSLALEIFKKFPQNVTCLEFLSRVAMNVYIENGSVAADIEEISQRMSKSGNSSGLASIFEGFCAFISKRYVEAIQKLKKGLITLEYCVQGWYFLTESQLLLHQYSDSEKSAKKGIDISLESKLSSNMVGKFYLLLGRSLCGREIWDSALKALDKCASYLGQSKDLLITFCLTLLEMGQLSKADEMCQDLKEKFPDDAEVLQIEGYTFLLKKQYEEALQKLRLSLSKAESAFTLYLIGLVLWETEQKDKSFKVFLKAVELDPYFAKNFLYLGHYYKNNLFEKSKACLCYQKAFNLDNSDTQIGMCYSKVLQDLGKEDENMRILKIITEKASLGSCKWAWTQLGLYQLQKNLVSDAIFSLQNALRADPDSSAGWECLADAYLKRGSYESALKAFEKVAELNPKAMYPLYQIATIQKMRGFFTDGIEKFKNLLDIVPTYVPGLIGLAETYVLLAKKALGECLYGLSRDCCQEALNTLAKAAESKHGLSCLWKLVGDACSIPFNFDDAWFPLIVPPELHQDAEKQPVSCNKSQLLAYGSRFFGRALLIKDNVSTVWHDLGTNCYLQSKLSCDKSEKISYVKKSFICFQKAVSLSPNYEAHWTALGVVSLSEELDDWAFGQHALIKSLHLNKCNAETWTNLGILYLEKENIQLSHFAFKMAQSAEPTYPLSWIGQAFIADKVKHSETLDLYRHATTLGSHNEALIGYSRVICETLLYTSNKDSLSYKYNIEQMNAVMLAADCAVKFVANNCNCAEAFNILGMLLERQGIYNASLKAYERALQLLESRTETEFVDLVCANYARLLCVVNKPKDAIKKFLLLKKVDISIICGFALALYKDGEYEQSLKLFGQAFEKTKNPFEKSHIKVAMAIVAGNIQGPDAPNPLVLLVESAQISPASVPGLLALYATGILKEEAKLILAARKELQSYKYQKEFVASTAFLWAAQAYLMKGVKSARNELLKFLHCFPTLHETWMQAACCLLQWDTKYADIASVCTKIGIFHGGCKEQASQIFALCQMAKGSKRGALSAAQKAVHINPEKLSNWATLAAACHVADLDQNHVGWMFSFVKKLAKEQGVKSDFFGWFVVMEIFHHINCGNLTVANALVTQVLSFTSFNSEIQSCLQVLDAVVKVYSSNGNLQPLFLAVKNNPKSFFAWNVLSQLLLSSGNYTEAEKTISHFQVTAEKVFPNWTVYSMLQLAVLSYKAMHANPEEKEKWLHLGEEMCSKAVHLASSSQAARFLQGIFALETGNSSLARRSFEKTLSNPSVNEEKWMERIASQLLELQTLKRGGKEQGL</sequence>
<dbReference type="InterPro" id="IPR019734">
    <property type="entry name" value="TPR_rpt"/>
</dbReference>
<dbReference type="SMART" id="SM00028">
    <property type="entry name" value="TPR"/>
    <property type="match status" value="13"/>
</dbReference>
<keyword evidence="1" id="KW-0677">Repeat</keyword>
<dbReference type="OrthoDB" id="421075at2759"/>
<dbReference type="PROSITE" id="PS50005">
    <property type="entry name" value="TPR"/>
    <property type="match status" value="6"/>
</dbReference>
<evidence type="ECO:0000256" key="2">
    <source>
        <dbReference type="ARBA" id="ARBA00022803"/>
    </source>
</evidence>
<gene>
    <name evidence="4" type="primary">ttc37</name>
    <name evidence="4" type="ORF">TNCT_393651</name>
</gene>
<feature type="repeat" description="TPR" evidence="3">
    <location>
        <begin position="40"/>
        <end position="73"/>
    </location>
</feature>
<comment type="caution">
    <text evidence="4">The sequence shown here is derived from an EMBL/GenBank/DDBJ whole genome shotgun (WGS) entry which is preliminary data.</text>
</comment>
<dbReference type="Proteomes" id="UP000887116">
    <property type="component" value="Unassembled WGS sequence"/>
</dbReference>
<protein>
    <submittedName>
        <fullName evidence="4">Tetratricopeptide repeat protein 37</fullName>
    </submittedName>
</protein>
<evidence type="ECO:0000313" key="5">
    <source>
        <dbReference type="Proteomes" id="UP000887116"/>
    </source>
</evidence>
<feature type="repeat" description="TPR" evidence="3">
    <location>
        <begin position="445"/>
        <end position="478"/>
    </location>
</feature>
<feature type="repeat" description="TPR" evidence="3">
    <location>
        <begin position="550"/>
        <end position="583"/>
    </location>
</feature>
<keyword evidence="5" id="KW-1185">Reference proteome</keyword>
<dbReference type="EMBL" id="BMAO01027353">
    <property type="protein sequence ID" value="GFR16193.1"/>
    <property type="molecule type" value="Genomic_DNA"/>
</dbReference>
<dbReference type="PANTHER" id="PTHR15704">
    <property type="entry name" value="SUPERKILLER 3 PROTEIN-RELATED"/>
    <property type="match status" value="1"/>
</dbReference>
<evidence type="ECO:0000256" key="1">
    <source>
        <dbReference type="ARBA" id="ARBA00022737"/>
    </source>
</evidence>
<dbReference type="InterPro" id="IPR011990">
    <property type="entry name" value="TPR-like_helical_dom_sf"/>
</dbReference>
<dbReference type="InterPro" id="IPR039226">
    <property type="entry name" value="Ski3/TTC37"/>
</dbReference>
<reference evidence="4" key="1">
    <citation type="submission" date="2020-07" db="EMBL/GenBank/DDBJ databases">
        <title>Multicomponent nature underlies the extraordinary mechanical properties of spider dragline silk.</title>
        <authorList>
            <person name="Kono N."/>
            <person name="Nakamura H."/>
            <person name="Mori M."/>
            <person name="Yoshida Y."/>
            <person name="Ohtoshi R."/>
            <person name="Malay A.D."/>
            <person name="Moran D.A.P."/>
            <person name="Tomita M."/>
            <person name="Numata K."/>
            <person name="Arakawa K."/>
        </authorList>
    </citation>
    <scope>NUCLEOTIDE SEQUENCE</scope>
</reference>
<feature type="repeat" description="TPR" evidence="3">
    <location>
        <begin position="584"/>
        <end position="617"/>
    </location>
</feature>
<organism evidence="4 5">
    <name type="scientific">Trichonephila clavata</name>
    <name type="common">Joro spider</name>
    <name type="synonym">Nephila clavata</name>
    <dbReference type="NCBI Taxonomy" id="2740835"/>
    <lineage>
        <taxon>Eukaryota</taxon>
        <taxon>Metazoa</taxon>
        <taxon>Ecdysozoa</taxon>
        <taxon>Arthropoda</taxon>
        <taxon>Chelicerata</taxon>
        <taxon>Arachnida</taxon>
        <taxon>Araneae</taxon>
        <taxon>Araneomorphae</taxon>
        <taxon>Entelegynae</taxon>
        <taxon>Araneoidea</taxon>
        <taxon>Nephilidae</taxon>
        <taxon>Trichonephila</taxon>
    </lineage>
</organism>
<name>A0A8X6J9H1_TRICU</name>
<dbReference type="GO" id="GO:0006401">
    <property type="term" value="P:RNA catabolic process"/>
    <property type="evidence" value="ECO:0007669"/>
    <property type="project" value="InterPro"/>
</dbReference>
<evidence type="ECO:0000256" key="3">
    <source>
        <dbReference type="PROSITE-ProRule" id="PRU00339"/>
    </source>
</evidence>
<evidence type="ECO:0000313" key="4">
    <source>
        <dbReference type="EMBL" id="GFR16193.1"/>
    </source>
</evidence>
<dbReference type="Pfam" id="PF13432">
    <property type="entry name" value="TPR_16"/>
    <property type="match status" value="1"/>
</dbReference>
<dbReference type="Pfam" id="PF14559">
    <property type="entry name" value="TPR_19"/>
    <property type="match status" value="1"/>
</dbReference>
<feature type="repeat" description="TPR" evidence="3">
    <location>
        <begin position="964"/>
        <end position="997"/>
    </location>
</feature>
<dbReference type="Gene3D" id="1.25.40.10">
    <property type="entry name" value="Tetratricopeptide repeat domain"/>
    <property type="match status" value="6"/>
</dbReference>
<feature type="repeat" description="TPR" evidence="3">
    <location>
        <begin position="845"/>
        <end position="878"/>
    </location>
</feature>
<proteinExistence type="predicted"/>
<dbReference type="PANTHER" id="PTHR15704:SF7">
    <property type="entry name" value="SUPERKILLER COMPLEX PROTEIN 3"/>
    <property type="match status" value="1"/>
</dbReference>